<dbReference type="Proteomes" id="UP001281217">
    <property type="component" value="Unassembled WGS sequence"/>
</dbReference>
<keyword evidence="2" id="KW-0732">Signal</keyword>
<reference evidence="4" key="1">
    <citation type="submission" date="2023-07" db="EMBL/GenBank/DDBJ databases">
        <authorList>
            <person name="de Witt J."/>
        </authorList>
    </citation>
    <scope>NUCLEOTIDE SEQUENCE [LARGE SCALE GENOMIC DNA]</scope>
    <source>
        <strain evidence="4">FZJ</strain>
    </source>
</reference>
<name>A0ABU5BY43_9GAMM</name>
<keyword evidence="4" id="KW-1185">Reference proteome</keyword>
<organism evidence="3 4">
    <name type="scientific">Halopseudomonas formosensis</name>
    <dbReference type="NCBI Taxonomy" id="1002526"/>
    <lineage>
        <taxon>Bacteria</taxon>
        <taxon>Pseudomonadati</taxon>
        <taxon>Pseudomonadota</taxon>
        <taxon>Gammaproteobacteria</taxon>
        <taxon>Pseudomonadales</taxon>
        <taxon>Pseudomonadaceae</taxon>
        <taxon>Halopseudomonas</taxon>
    </lineage>
</organism>
<dbReference type="EMBL" id="JAVRDO010000005">
    <property type="protein sequence ID" value="MDX9687696.1"/>
    <property type="molecule type" value="Genomic_DNA"/>
</dbReference>
<evidence type="ECO:0000313" key="4">
    <source>
        <dbReference type="Proteomes" id="UP001281217"/>
    </source>
</evidence>
<feature type="compositionally biased region" description="Basic and acidic residues" evidence="1">
    <location>
        <begin position="214"/>
        <end position="227"/>
    </location>
</feature>
<sequence length="359" mass="37643">MKRATALLLLLAGSLAGCASHSAGESPWLVERDVGVTRQCDPLTADQELVLGLSGEMASAGRRHAALANLERLPGDLPQVRLHKARLLRILGHGNEAETLYRSLLGSCLSAQANHGLGQIEASRAKHSEAQRYLRTASALAPADSAIRNDLGVVYMNQRRLAEARFELLTAMELEEGSQRAAQNMLALLLYQGNWQAAQELVAARGLTSSDFSRAEQRARGMQREDAPSSAPAPAPAPASAAPPLVTPEPAGMAAAVASLSGTPVQRGITAAEVRPASPVGTEQPLRPQQLAATRTEPAPVRKAMPLAAAVRAWSEADGSAEADSPSRSGGGATHSRALVCRSARGPAGEPRLVECQPE</sequence>
<dbReference type="InterPro" id="IPR011990">
    <property type="entry name" value="TPR-like_helical_dom_sf"/>
</dbReference>
<feature type="chain" id="PRO_5046040454" evidence="2">
    <location>
        <begin position="20"/>
        <end position="359"/>
    </location>
</feature>
<proteinExistence type="predicted"/>
<evidence type="ECO:0000256" key="2">
    <source>
        <dbReference type="SAM" id="SignalP"/>
    </source>
</evidence>
<dbReference type="RefSeq" id="WP_320331403.1">
    <property type="nucleotide sequence ID" value="NZ_JAVRDO010000005.1"/>
</dbReference>
<feature type="region of interest" description="Disordered" evidence="1">
    <location>
        <begin position="214"/>
        <end position="247"/>
    </location>
</feature>
<dbReference type="SUPFAM" id="SSF48452">
    <property type="entry name" value="TPR-like"/>
    <property type="match status" value="1"/>
</dbReference>
<comment type="caution">
    <text evidence="3">The sequence shown here is derived from an EMBL/GenBank/DDBJ whole genome shotgun (WGS) entry which is preliminary data.</text>
</comment>
<accession>A0ABU5BY43</accession>
<feature type="signal peptide" evidence="2">
    <location>
        <begin position="1"/>
        <end position="19"/>
    </location>
</feature>
<gene>
    <name evidence="3" type="ORF">RED13_002135</name>
</gene>
<protein>
    <submittedName>
        <fullName evidence="3">Tetratricopeptide repeat protein</fullName>
    </submittedName>
</protein>
<dbReference type="PROSITE" id="PS51257">
    <property type="entry name" value="PROKAR_LIPOPROTEIN"/>
    <property type="match status" value="1"/>
</dbReference>
<feature type="region of interest" description="Disordered" evidence="1">
    <location>
        <begin position="315"/>
        <end position="359"/>
    </location>
</feature>
<dbReference type="Gene3D" id="1.25.40.10">
    <property type="entry name" value="Tetratricopeptide repeat domain"/>
    <property type="match status" value="1"/>
</dbReference>
<evidence type="ECO:0000313" key="3">
    <source>
        <dbReference type="EMBL" id="MDX9687696.1"/>
    </source>
</evidence>
<feature type="region of interest" description="Disordered" evidence="1">
    <location>
        <begin position="274"/>
        <end position="300"/>
    </location>
</feature>
<evidence type="ECO:0000256" key="1">
    <source>
        <dbReference type="SAM" id="MobiDB-lite"/>
    </source>
</evidence>